<dbReference type="Gene3D" id="3.90.180.10">
    <property type="entry name" value="Medium-chain alcohol dehydrogenases, catalytic domain"/>
    <property type="match status" value="1"/>
</dbReference>
<dbReference type="PANTHER" id="PTHR42813:SF2">
    <property type="entry name" value="DEHYDROGENASE, ZINC-CONTAINING, PUTATIVE (AFU_ORTHOLOGUE AFUA_2G02810)-RELATED"/>
    <property type="match status" value="1"/>
</dbReference>
<dbReference type="PROSITE" id="PS00059">
    <property type="entry name" value="ADH_ZINC"/>
    <property type="match status" value="1"/>
</dbReference>
<dbReference type="Proteomes" id="UP000216004">
    <property type="component" value="Unassembled WGS sequence"/>
</dbReference>
<evidence type="ECO:0000313" key="7">
    <source>
        <dbReference type="EMBL" id="OZG50602.1"/>
    </source>
</evidence>
<dbReference type="SUPFAM" id="SSF50129">
    <property type="entry name" value="GroES-like"/>
    <property type="match status" value="1"/>
</dbReference>
<comment type="similarity">
    <text evidence="5">Belongs to the zinc-containing alcohol dehydrogenase family.</text>
</comment>
<dbReference type="InterPro" id="IPR002328">
    <property type="entry name" value="ADH_Zn_CS"/>
</dbReference>
<accession>A0A261EUR6</accession>
<evidence type="ECO:0000256" key="3">
    <source>
        <dbReference type="ARBA" id="ARBA00022833"/>
    </source>
</evidence>
<dbReference type="AlphaFoldDB" id="A0A261EUR6"/>
<keyword evidence="4" id="KW-0560">Oxidoreductase</keyword>
<protein>
    <submittedName>
        <fullName evidence="7">Zn-dependent alcohol dehydrogenase</fullName>
    </submittedName>
</protein>
<evidence type="ECO:0000256" key="2">
    <source>
        <dbReference type="ARBA" id="ARBA00022723"/>
    </source>
</evidence>
<evidence type="ECO:0000256" key="5">
    <source>
        <dbReference type="RuleBase" id="RU361277"/>
    </source>
</evidence>
<dbReference type="InterPro" id="IPR013154">
    <property type="entry name" value="ADH-like_N"/>
</dbReference>
<keyword evidence="8" id="KW-1185">Reference proteome</keyword>
<dbReference type="PANTHER" id="PTHR42813">
    <property type="entry name" value="ZINC-TYPE ALCOHOL DEHYDROGENASE-LIKE"/>
    <property type="match status" value="1"/>
</dbReference>
<keyword evidence="2 5" id="KW-0479">Metal-binding</keyword>
<keyword evidence="3 5" id="KW-0862">Zinc</keyword>
<dbReference type="InterPro" id="IPR011032">
    <property type="entry name" value="GroES-like_sf"/>
</dbReference>
<dbReference type="InterPro" id="IPR020843">
    <property type="entry name" value="ER"/>
</dbReference>
<dbReference type="GO" id="GO:0016491">
    <property type="term" value="F:oxidoreductase activity"/>
    <property type="evidence" value="ECO:0007669"/>
    <property type="project" value="UniProtKB-KW"/>
</dbReference>
<comment type="cofactor">
    <cofactor evidence="1 5">
        <name>Zn(2+)</name>
        <dbReference type="ChEBI" id="CHEBI:29105"/>
    </cofactor>
</comment>
<dbReference type="Gene3D" id="3.40.50.720">
    <property type="entry name" value="NAD(P)-binding Rossmann-like Domain"/>
    <property type="match status" value="1"/>
</dbReference>
<dbReference type="SMART" id="SM00829">
    <property type="entry name" value="PKS_ER"/>
    <property type="match status" value="1"/>
</dbReference>
<evidence type="ECO:0000259" key="6">
    <source>
        <dbReference type="SMART" id="SM00829"/>
    </source>
</evidence>
<dbReference type="SUPFAM" id="SSF51735">
    <property type="entry name" value="NAD(P)-binding Rossmann-fold domains"/>
    <property type="match status" value="1"/>
</dbReference>
<evidence type="ECO:0000313" key="8">
    <source>
        <dbReference type="Proteomes" id="UP000216004"/>
    </source>
</evidence>
<reference evidence="7 8" key="1">
    <citation type="journal article" date="2017" name="BMC Genomics">
        <title>Comparative genomic and phylogenomic analyses of the Bifidobacteriaceae family.</title>
        <authorList>
            <person name="Lugli G.A."/>
            <person name="Milani C."/>
            <person name="Turroni F."/>
            <person name="Duranti S."/>
            <person name="Mancabelli L."/>
            <person name="Mangifesta M."/>
            <person name="Ferrario C."/>
            <person name="Modesto M."/>
            <person name="Mattarelli P."/>
            <person name="Jiri K."/>
            <person name="van Sinderen D."/>
            <person name="Ventura M."/>
        </authorList>
    </citation>
    <scope>NUCLEOTIDE SEQUENCE [LARGE SCALE GENOMIC DNA]</scope>
    <source>
        <strain evidence="7 8">DSM 22924</strain>
    </source>
</reference>
<feature type="domain" description="Enoyl reductase (ER)" evidence="6">
    <location>
        <begin position="10"/>
        <end position="349"/>
    </location>
</feature>
<sequence>MKAAIFKEQGHIAVEEVAKPKPTNPDELVMRVVRACVCGSDLWWYRGISPRTANTSVGHEAIGIVDQVGTNVHSVVPGDFIIVPFAFSCGTCPVCQAGFEATCPNGGFFDAGDPGLGAQAEYMRVPQADGTVVVVPGGLERAQTFSDEMLANLLTLSDVMATGYHAAATAEVKAGDTVAVVGDGAVGLCAIIAAQLRGAKRIIALSGHEDRQKMAVKFGATDIVASRGQEAVDEVKALTAGWGADAVLECVGSHESTATALSIARNGAIVGRVGVPHGEQVDAEETFFRNLGLRGGPASVRTWDRKILLDAVLDGSINPGQVFTAEYDLDHIAQAYDAMDQRRTIKSLIRVSDI</sequence>
<dbReference type="InterPro" id="IPR036291">
    <property type="entry name" value="NAD(P)-bd_dom_sf"/>
</dbReference>
<proteinExistence type="inferred from homology"/>
<organism evidence="7 8">
    <name type="scientific">Bombiscardovia coagulans</name>
    <dbReference type="NCBI Taxonomy" id="686666"/>
    <lineage>
        <taxon>Bacteria</taxon>
        <taxon>Bacillati</taxon>
        <taxon>Actinomycetota</taxon>
        <taxon>Actinomycetes</taxon>
        <taxon>Bifidobacteriales</taxon>
        <taxon>Bifidobacteriaceae</taxon>
        <taxon>Bombiscardovia</taxon>
    </lineage>
</organism>
<dbReference type="Pfam" id="PF00107">
    <property type="entry name" value="ADH_zinc_N"/>
    <property type="match status" value="1"/>
</dbReference>
<evidence type="ECO:0000256" key="4">
    <source>
        <dbReference type="ARBA" id="ARBA00023002"/>
    </source>
</evidence>
<dbReference type="Pfam" id="PF08240">
    <property type="entry name" value="ADH_N"/>
    <property type="match status" value="1"/>
</dbReference>
<dbReference type="EMBL" id="MWWS01000003">
    <property type="protein sequence ID" value="OZG50602.1"/>
    <property type="molecule type" value="Genomic_DNA"/>
</dbReference>
<gene>
    <name evidence="7" type="ORF">BOCO_0202</name>
</gene>
<dbReference type="GO" id="GO:0008270">
    <property type="term" value="F:zinc ion binding"/>
    <property type="evidence" value="ECO:0007669"/>
    <property type="project" value="InterPro"/>
</dbReference>
<dbReference type="InterPro" id="IPR013149">
    <property type="entry name" value="ADH-like_C"/>
</dbReference>
<evidence type="ECO:0000256" key="1">
    <source>
        <dbReference type="ARBA" id="ARBA00001947"/>
    </source>
</evidence>
<name>A0A261EUR6_9BIFI</name>
<comment type="caution">
    <text evidence="7">The sequence shown here is derived from an EMBL/GenBank/DDBJ whole genome shotgun (WGS) entry which is preliminary data.</text>
</comment>